<gene>
    <name evidence="2" type="ORF">EV702DRAFT_1049145</name>
</gene>
<reference evidence="2" key="1">
    <citation type="journal article" date="2020" name="New Phytol.">
        <title>Comparative genomics reveals dynamic genome evolution in host specialist ectomycorrhizal fungi.</title>
        <authorList>
            <person name="Lofgren L.A."/>
            <person name="Nguyen N.H."/>
            <person name="Vilgalys R."/>
            <person name="Ruytinx J."/>
            <person name="Liao H.L."/>
            <person name="Branco S."/>
            <person name="Kuo A."/>
            <person name="LaButti K."/>
            <person name="Lipzen A."/>
            <person name="Andreopoulos W."/>
            <person name="Pangilinan J."/>
            <person name="Riley R."/>
            <person name="Hundley H."/>
            <person name="Na H."/>
            <person name="Barry K."/>
            <person name="Grigoriev I.V."/>
            <person name="Stajich J.E."/>
            <person name="Kennedy P.G."/>
        </authorList>
    </citation>
    <scope>NUCLEOTIDE SEQUENCE</scope>
    <source>
        <strain evidence="2">DOB743</strain>
    </source>
</reference>
<feature type="signal peptide" evidence="1">
    <location>
        <begin position="1"/>
        <end position="26"/>
    </location>
</feature>
<comment type="caution">
    <text evidence="2">The sequence shown here is derived from an EMBL/GenBank/DDBJ whole genome shotgun (WGS) entry which is preliminary data.</text>
</comment>
<evidence type="ECO:0000256" key="1">
    <source>
        <dbReference type="SAM" id="SignalP"/>
    </source>
</evidence>
<feature type="chain" id="PRO_5040235825" evidence="1">
    <location>
        <begin position="27"/>
        <end position="323"/>
    </location>
</feature>
<sequence>MNNSPWKRPLFLMKCLFQGSLWVGLGNPFDPAGQEDRVILTNCFLEAIALDHITLQELIDNLVILQSKVAHLPAGSSIGWDIIHLTFSGTIENRLSEMRKIVRRCIYLKEGFSGNSNDEWDVQVNFFFDLLNSNDQEDIELAIAQIVRLHMYKELLYVSMLQAMHGLAEGSHASRIADFYPKEVRGKNMALAKCLASTLLTIIYHTFHLWQPGKTPGRRPDIMFRTILDAVTHMYANPHQFPQFMKTMASLLFIRAENVFPMDPKSLAPRTSANNRWQRILSDVQPIVETEFKSPELPYASFTSIRAERVKEIIAESCFTDEC</sequence>
<dbReference type="OrthoDB" id="2614349at2759"/>
<dbReference type="EMBL" id="JABBWD010000061">
    <property type="protein sequence ID" value="KAG1771120.1"/>
    <property type="molecule type" value="Genomic_DNA"/>
</dbReference>
<name>A0A9P6ZLE3_9AGAM</name>
<keyword evidence="3" id="KW-1185">Reference proteome</keyword>
<dbReference type="Proteomes" id="UP000714275">
    <property type="component" value="Unassembled WGS sequence"/>
</dbReference>
<dbReference type="AlphaFoldDB" id="A0A9P6ZLE3"/>
<protein>
    <submittedName>
        <fullName evidence="2">Uncharacterized protein</fullName>
    </submittedName>
</protein>
<proteinExistence type="predicted"/>
<keyword evidence="1" id="KW-0732">Signal</keyword>
<evidence type="ECO:0000313" key="3">
    <source>
        <dbReference type="Proteomes" id="UP000714275"/>
    </source>
</evidence>
<evidence type="ECO:0000313" key="2">
    <source>
        <dbReference type="EMBL" id="KAG1771120.1"/>
    </source>
</evidence>
<organism evidence="2 3">
    <name type="scientific">Suillus placidus</name>
    <dbReference type="NCBI Taxonomy" id="48579"/>
    <lineage>
        <taxon>Eukaryota</taxon>
        <taxon>Fungi</taxon>
        <taxon>Dikarya</taxon>
        <taxon>Basidiomycota</taxon>
        <taxon>Agaricomycotina</taxon>
        <taxon>Agaricomycetes</taxon>
        <taxon>Agaricomycetidae</taxon>
        <taxon>Boletales</taxon>
        <taxon>Suillineae</taxon>
        <taxon>Suillaceae</taxon>
        <taxon>Suillus</taxon>
    </lineage>
</organism>
<accession>A0A9P6ZLE3</accession>